<name>A0A147DUG2_9MICO</name>
<sequence length="440" mass="47622">MRSTDTRSFDTPAGTIEAIVDGDVTRALGIPYAQAERFAPPTPQPRSTAPFRADTPAPVPPQPSATFVDQLLPSMDHLRVDEHCQRLSITVPTDVRPDEHLPVMVWVHGGSYVLGGGDLPIHDAHDLVTEQRVVVVTVTYRLGVLGFLGDGETVPANLGLLDLVEAFRWVQRNIAAFGGDPGSVTAFGQSAGADAIAHLMISEGARGLFRRAIVQSAPLGLARGRARMNRAMVRAVGAVAADTPLDEVLERQACATTVGGRYGLAGGMPFGTQYGFAPLPAERDTDRAWRSVAPDVDVLIGSGSDEAGMYVPLVPGLRTVARWRPLRSLLRWLLVRPLSEVIYGRDARRFAARHREAGGRATVYRLLRHPSVAPVGAVHMSDLPLLLGGRSAWVGSRFVPERDWPVVERRGRALRAIWAEFARTGRVTAVDDEALVFDRG</sequence>
<dbReference type="AlphaFoldDB" id="A0A147DUG2"/>
<dbReference type="Proteomes" id="UP000072763">
    <property type="component" value="Unassembled WGS sequence"/>
</dbReference>
<evidence type="ECO:0000313" key="4">
    <source>
        <dbReference type="Proteomes" id="UP000072763"/>
    </source>
</evidence>
<reference evidence="3 4" key="1">
    <citation type="journal article" date="2016" name="Front. Microbiol.">
        <title>Genomic Resource of Rice Seed Associated Bacteria.</title>
        <authorList>
            <person name="Midha S."/>
            <person name="Bansal K."/>
            <person name="Sharma S."/>
            <person name="Kumar N."/>
            <person name="Patil P.P."/>
            <person name="Chaudhry V."/>
            <person name="Patil P.B."/>
        </authorList>
    </citation>
    <scope>NUCLEOTIDE SEQUENCE [LARGE SCALE GENOMIC DNA]</scope>
    <source>
        <strain evidence="3 4">NS359</strain>
    </source>
</reference>
<protein>
    <submittedName>
        <fullName evidence="3">Carboxylesterase</fullName>
    </submittedName>
</protein>
<evidence type="ECO:0000259" key="2">
    <source>
        <dbReference type="Pfam" id="PF00135"/>
    </source>
</evidence>
<dbReference type="Pfam" id="PF00135">
    <property type="entry name" value="COesterase"/>
    <property type="match status" value="1"/>
</dbReference>
<dbReference type="InterPro" id="IPR029058">
    <property type="entry name" value="AB_hydrolase_fold"/>
</dbReference>
<dbReference type="RefSeq" id="WP_058748805.1">
    <property type="nucleotide sequence ID" value="NZ_LDRC01000010.1"/>
</dbReference>
<dbReference type="InterPro" id="IPR050309">
    <property type="entry name" value="Type-B_Carboxylest/Lipase"/>
</dbReference>
<evidence type="ECO:0000313" key="3">
    <source>
        <dbReference type="EMBL" id="KTR53835.1"/>
    </source>
</evidence>
<dbReference type="InterPro" id="IPR002018">
    <property type="entry name" value="CarbesteraseB"/>
</dbReference>
<accession>A0A147DUG2</accession>
<dbReference type="EMBL" id="LDRC01000010">
    <property type="protein sequence ID" value="KTR53835.1"/>
    <property type="molecule type" value="Genomic_DNA"/>
</dbReference>
<dbReference type="OrthoDB" id="3199405at2"/>
<feature type="region of interest" description="Disordered" evidence="1">
    <location>
        <begin position="34"/>
        <end position="57"/>
    </location>
</feature>
<proteinExistence type="predicted"/>
<dbReference type="SUPFAM" id="SSF53474">
    <property type="entry name" value="alpha/beta-Hydrolases"/>
    <property type="match status" value="1"/>
</dbReference>
<dbReference type="PANTHER" id="PTHR11559">
    <property type="entry name" value="CARBOXYLESTERASE"/>
    <property type="match status" value="1"/>
</dbReference>
<evidence type="ECO:0000256" key="1">
    <source>
        <dbReference type="SAM" id="MobiDB-lite"/>
    </source>
</evidence>
<gene>
    <name evidence="3" type="ORF">NS359_02235</name>
</gene>
<dbReference type="Gene3D" id="3.40.50.1820">
    <property type="entry name" value="alpha/beta hydrolase"/>
    <property type="match status" value="1"/>
</dbReference>
<feature type="domain" description="Carboxylesterase type B" evidence="2">
    <location>
        <begin position="23"/>
        <end position="309"/>
    </location>
</feature>
<dbReference type="PATRIC" id="fig|465820.4.peg.137"/>
<organism evidence="3 4">
    <name type="scientific">Curtobacterium oceanosedimentum</name>
    <dbReference type="NCBI Taxonomy" id="465820"/>
    <lineage>
        <taxon>Bacteria</taxon>
        <taxon>Bacillati</taxon>
        <taxon>Actinomycetota</taxon>
        <taxon>Actinomycetes</taxon>
        <taxon>Micrococcales</taxon>
        <taxon>Microbacteriaceae</taxon>
        <taxon>Curtobacterium</taxon>
    </lineage>
</organism>
<dbReference type="ESTHER" id="9mico-a0a147dug2">
    <property type="family name" value="Carb_B_Bacteria"/>
</dbReference>
<comment type="caution">
    <text evidence="3">The sequence shown here is derived from an EMBL/GenBank/DDBJ whole genome shotgun (WGS) entry which is preliminary data.</text>
</comment>
<dbReference type="STRING" id="465820.NS263_05575"/>